<evidence type="ECO:0000256" key="8">
    <source>
        <dbReference type="SAM" id="Phobius"/>
    </source>
</evidence>
<keyword evidence="5 8" id="KW-0812">Transmembrane</keyword>
<comment type="similarity">
    <text evidence="2">Belongs to the major facilitator superfamily. Bcr/CmlA family.</text>
</comment>
<dbReference type="Gene3D" id="1.20.1720.10">
    <property type="entry name" value="Multidrug resistance protein D"/>
    <property type="match status" value="1"/>
</dbReference>
<feature type="transmembrane region" description="Helical" evidence="8">
    <location>
        <begin position="129"/>
        <end position="151"/>
    </location>
</feature>
<evidence type="ECO:0000256" key="7">
    <source>
        <dbReference type="ARBA" id="ARBA00023136"/>
    </source>
</evidence>
<dbReference type="Proteomes" id="UP001596157">
    <property type="component" value="Unassembled WGS sequence"/>
</dbReference>
<evidence type="ECO:0000256" key="2">
    <source>
        <dbReference type="ARBA" id="ARBA00006236"/>
    </source>
</evidence>
<dbReference type="PANTHER" id="PTHR23502">
    <property type="entry name" value="MAJOR FACILITATOR SUPERFAMILY"/>
    <property type="match status" value="1"/>
</dbReference>
<feature type="transmembrane region" description="Helical" evidence="8">
    <location>
        <begin position="363"/>
        <end position="384"/>
    </location>
</feature>
<accession>A0ABW0ESE0</accession>
<feature type="transmembrane region" description="Helical" evidence="8">
    <location>
        <begin position="338"/>
        <end position="357"/>
    </location>
</feature>
<keyword evidence="6 8" id="KW-1133">Transmembrane helix</keyword>
<dbReference type="InterPro" id="IPR011701">
    <property type="entry name" value="MFS"/>
</dbReference>
<feature type="transmembrane region" description="Helical" evidence="8">
    <location>
        <begin position="43"/>
        <end position="60"/>
    </location>
</feature>
<keyword evidence="3" id="KW-0813">Transport</keyword>
<comment type="caution">
    <text evidence="10">The sequence shown here is derived from an EMBL/GenBank/DDBJ whole genome shotgun (WGS) entry which is preliminary data.</text>
</comment>
<evidence type="ECO:0000256" key="5">
    <source>
        <dbReference type="ARBA" id="ARBA00022692"/>
    </source>
</evidence>
<name>A0ABW0ESE0_9PSEU</name>
<dbReference type="Pfam" id="PF07690">
    <property type="entry name" value="MFS_1"/>
    <property type="match status" value="1"/>
</dbReference>
<organism evidence="10 11">
    <name type="scientific">Actinokineospora guangxiensis</name>
    <dbReference type="NCBI Taxonomy" id="1490288"/>
    <lineage>
        <taxon>Bacteria</taxon>
        <taxon>Bacillati</taxon>
        <taxon>Actinomycetota</taxon>
        <taxon>Actinomycetes</taxon>
        <taxon>Pseudonocardiales</taxon>
        <taxon>Pseudonocardiaceae</taxon>
        <taxon>Actinokineospora</taxon>
    </lineage>
</organism>
<dbReference type="CDD" id="cd17320">
    <property type="entry name" value="MFS_MdfA_MDR_like"/>
    <property type="match status" value="1"/>
</dbReference>
<evidence type="ECO:0000256" key="3">
    <source>
        <dbReference type="ARBA" id="ARBA00022448"/>
    </source>
</evidence>
<gene>
    <name evidence="10" type="ORF">ACFPM7_18450</name>
</gene>
<sequence>MRVRLALLLGGLSAFGPLSIDMYLPAFPEIAERLGTGQAQVQLTLTAFMIGLAAGQAVFGPLSDAYGRRAPLLAGLIGYAAASLLCAIAPSVFTLVGLRFAQGVSAAAGVVIARAAVRDLFTGPAMARFLSMLMLVSGLAPILAPVIGAQVLRWSTWSGVFVVLAYFGVALLVAAAVCLRETLPPQRRRPADPRGIMRTYARVATDRTFVAYTTSIGFVSAAMFAYIAGSPFVLQELHGLTPQQYSFVFGANALGLMVFTQLNRLLLRWFSPRALLAAGLVLSALAGGGVLAAALLELPLAYLLPPMFLVVASLGVVNPNATALAMADHGSRAGTASALLGLVQFLIGGLAAPLVGIGDSASAVPMAAVIAAMSGAGLLSFAVLRPTKRRPGRYVLQSRTERFDPVGSQETVRIAPVQPGRRRFPGRSRN</sequence>
<evidence type="ECO:0000313" key="11">
    <source>
        <dbReference type="Proteomes" id="UP001596157"/>
    </source>
</evidence>
<reference evidence="11" key="1">
    <citation type="journal article" date="2019" name="Int. J. Syst. Evol. Microbiol.">
        <title>The Global Catalogue of Microorganisms (GCM) 10K type strain sequencing project: providing services to taxonomists for standard genome sequencing and annotation.</title>
        <authorList>
            <consortium name="The Broad Institute Genomics Platform"/>
            <consortium name="The Broad Institute Genome Sequencing Center for Infectious Disease"/>
            <person name="Wu L."/>
            <person name="Ma J."/>
        </authorList>
    </citation>
    <scope>NUCLEOTIDE SEQUENCE [LARGE SCALE GENOMIC DNA]</scope>
    <source>
        <strain evidence="11">CCUG 59778</strain>
    </source>
</reference>
<dbReference type="EMBL" id="JBHSKF010000009">
    <property type="protein sequence ID" value="MFC5289034.1"/>
    <property type="molecule type" value="Genomic_DNA"/>
</dbReference>
<keyword evidence="11" id="KW-1185">Reference proteome</keyword>
<feature type="transmembrane region" description="Helical" evidence="8">
    <location>
        <begin position="72"/>
        <end position="93"/>
    </location>
</feature>
<evidence type="ECO:0000256" key="1">
    <source>
        <dbReference type="ARBA" id="ARBA00004651"/>
    </source>
</evidence>
<protein>
    <submittedName>
        <fullName evidence="10">Multidrug effflux MFS transporter</fullName>
    </submittedName>
</protein>
<proteinExistence type="inferred from homology"/>
<dbReference type="RefSeq" id="WP_378248881.1">
    <property type="nucleotide sequence ID" value="NZ_JBHSKF010000009.1"/>
</dbReference>
<comment type="subcellular location">
    <subcellularLocation>
        <location evidence="1">Cell membrane</location>
        <topology evidence="1">Multi-pass membrane protein</topology>
    </subcellularLocation>
</comment>
<dbReference type="SUPFAM" id="SSF103473">
    <property type="entry name" value="MFS general substrate transporter"/>
    <property type="match status" value="1"/>
</dbReference>
<feature type="transmembrane region" description="Helical" evidence="8">
    <location>
        <begin position="99"/>
        <end position="117"/>
    </location>
</feature>
<dbReference type="InterPro" id="IPR036259">
    <property type="entry name" value="MFS_trans_sf"/>
</dbReference>
<feature type="domain" description="Major facilitator superfamily (MFS) profile" evidence="9">
    <location>
        <begin position="1"/>
        <end position="389"/>
    </location>
</feature>
<keyword evidence="7 8" id="KW-0472">Membrane</keyword>
<feature type="transmembrane region" description="Helical" evidence="8">
    <location>
        <begin position="302"/>
        <end position="326"/>
    </location>
</feature>
<evidence type="ECO:0000259" key="9">
    <source>
        <dbReference type="PROSITE" id="PS50850"/>
    </source>
</evidence>
<evidence type="ECO:0000256" key="4">
    <source>
        <dbReference type="ARBA" id="ARBA00022475"/>
    </source>
</evidence>
<dbReference type="InterPro" id="IPR004812">
    <property type="entry name" value="Efflux_drug-R_Bcr/CmlA"/>
</dbReference>
<feature type="transmembrane region" description="Helical" evidence="8">
    <location>
        <begin position="157"/>
        <end position="179"/>
    </location>
</feature>
<dbReference type="NCBIfam" id="TIGR00710">
    <property type="entry name" value="efflux_Bcr_CflA"/>
    <property type="match status" value="1"/>
</dbReference>
<evidence type="ECO:0000313" key="10">
    <source>
        <dbReference type="EMBL" id="MFC5289034.1"/>
    </source>
</evidence>
<keyword evidence="4" id="KW-1003">Cell membrane</keyword>
<feature type="transmembrane region" description="Helical" evidence="8">
    <location>
        <begin position="209"/>
        <end position="233"/>
    </location>
</feature>
<dbReference type="InterPro" id="IPR020846">
    <property type="entry name" value="MFS_dom"/>
</dbReference>
<evidence type="ECO:0000256" key="6">
    <source>
        <dbReference type="ARBA" id="ARBA00022989"/>
    </source>
</evidence>
<feature type="transmembrane region" description="Helical" evidence="8">
    <location>
        <begin position="245"/>
        <end position="262"/>
    </location>
</feature>
<dbReference type="PANTHER" id="PTHR23502:SF132">
    <property type="entry name" value="POLYAMINE TRANSPORTER 2-RELATED"/>
    <property type="match status" value="1"/>
</dbReference>
<dbReference type="PROSITE" id="PS50850">
    <property type="entry name" value="MFS"/>
    <property type="match status" value="1"/>
</dbReference>
<feature type="transmembrane region" description="Helical" evidence="8">
    <location>
        <begin position="274"/>
        <end position="296"/>
    </location>
</feature>